<dbReference type="SUPFAM" id="SSF117892">
    <property type="entry name" value="Band 7/SPFH domain"/>
    <property type="match status" value="1"/>
</dbReference>
<dbReference type="Pfam" id="PF00564">
    <property type="entry name" value="PB1"/>
    <property type="match status" value="1"/>
</dbReference>
<protein>
    <submittedName>
        <fullName evidence="7">Prohibitin-2</fullName>
    </submittedName>
</protein>
<dbReference type="GO" id="GO:0005743">
    <property type="term" value="C:mitochondrial inner membrane"/>
    <property type="evidence" value="ECO:0007669"/>
    <property type="project" value="UniProtKB-SubCell"/>
</dbReference>
<evidence type="ECO:0000256" key="4">
    <source>
        <dbReference type="ARBA" id="ARBA00023128"/>
    </source>
</evidence>
<evidence type="ECO:0000256" key="5">
    <source>
        <dbReference type="ARBA" id="ARBA00023136"/>
    </source>
</evidence>
<comment type="subcellular location">
    <subcellularLocation>
        <location evidence="1">Mitochondrion inner membrane</location>
    </subcellularLocation>
</comment>
<sequence>MAPRGDLFKNLGRASGLLGLGVAAIGINSSLYNGIHLVASLKEKIYGEGTHFMIPWIERPIFYEVRAKPRNIASLTGTKDLQMVNITIRVLSKPDENALPTIYRTLGSDYDERVLPSIVNEVLKSVVAQFNASQLVTQREKLVRQRLMDRATAFNINLEDVSITSVQFSEEFAHAVEAKQIAQQEAHRAAFVVERAKQEQQSIIIKAEGEAEAAKMIGEAMRKNPAFIDLRRIEAAREIATTVSKSSNRMLGGTQEEQPQPLPTALEQEYWTLGISAFDVRDYEVAAMHFRKLGARSRPLYNVALCYLLMHDEESSRCLRCDPYFCLAHFQLAYLLYRMGHIQRAINHYNNAVQVGDKQLGLDVAVYACELFYNMAAALMDLSDRGAALKSLVNAHQYRCLVRHDIVDHAMISGSDSVQISFKAQRRTASLGSLKAFQAQEVPTSRALVSVAEGESDSATQFMAPTHKDVHLKDIEHDCSRLSSSVAFSSTSVTATNDVTLSLAKVHFIVGDEEKIAQSRMIMLDEMETFESLNDRVKEKFGKTQVKLKYRDSDGDLITMCEDSDLDAAYESARIVTSSLKLVLWCYSEE</sequence>
<evidence type="ECO:0000313" key="8">
    <source>
        <dbReference type="Proteomes" id="UP000240830"/>
    </source>
</evidence>
<keyword evidence="4" id="KW-0496">Mitochondrion</keyword>
<keyword evidence="3" id="KW-0999">Mitochondrion inner membrane</keyword>
<comment type="caution">
    <text evidence="7">The sequence shown here is derived from an EMBL/GenBank/DDBJ whole genome shotgun (WGS) entry which is preliminary data.</text>
</comment>
<name>A0A2H9TG42_9FUNG</name>
<organism evidence="7 8">
    <name type="scientific">Paramicrosporidium saccamoebae</name>
    <dbReference type="NCBI Taxonomy" id="1246581"/>
    <lineage>
        <taxon>Eukaryota</taxon>
        <taxon>Fungi</taxon>
        <taxon>Fungi incertae sedis</taxon>
        <taxon>Cryptomycota</taxon>
        <taxon>Cryptomycota incertae sedis</taxon>
        <taxon>Paramicrosporidium</taxon>
    </lineage>
</organism>
<comment type="similarity">
    <text evidence="2">Belongs to the prohibitin family.</text>
</comment>
<dbReference type="InterPro" id="IPR053793">
    <property type="entry name" value="PB1-like"/>
</dbReference>
<dbReference type="PANTHER" id="PTHR23222">
    <property type="entry name" value="PROHIBITIN"/>
    <property type="match status" value="1"/>
</dbReference>
<dbReference type="Gene3D" id="1.25.40.10">
    <property type="entry name" value="Tetratricopeptide repeat domain"/>
    <property type="match status" value="1"/>
</dbReference>
<dbReference type="CDD" id="cd03401">
    <property type="entry name" value="SPFH_prohibitin"/>
    <property type="match status" value="1"/>
</dbReference>
<feature type="domain" description="PB1" evidence="6">
    <location>
        <begin position="505"/>
        <end position="583"/>
    </location>
</feature>
<dbReference type="Gene3D" id="3.10.20.90">
    <property type="entry name" value="Phosphatidylinositol 3-kinase Catalytic Subunit, Chain A, domain 1"/>
    <property type="match status" value="1"/>
</dbReference>
<dbReference type="Gene3D" id="3.30.479.30">
    <property type="entry name" value="Band 7 domain"/>
    <property type="match status" value="1"/>
</dbReference>
<proteinExistence type="inferred from homology"/>
<gene>
    <name evidence="7" type="ORF">PSACC_03420</name>
</gene>
<dbReference type="InterPro" id="IPR011990">
    <property type="entry name" value="TPR-like_helical_dom_sf"/>
</dbReference>
<dbReference type="FunFam" id="3.30.479.30:FF:000001">
    <property type="entry name" value="Prohibitin 2"/>
    <property type="match status" value="1"/>
</dbReference>
<dbReference type="Proteomes" id="UP000240830">
    <property type="component" value="Unassembled WGS sequence"/>
</dbReference>
<dbReference type="SMART" id="SM00666">
    <property type="entry name" value="PB1"/>
    <property type="match status" value="1"/>
</dbReference>
<dbReference type="CDD" id="cd05992">
    <property type="entry name" value="PB1"/>
    <property type="match status" value="1"/>
</dbReference>
<keyword evidence="8" id="KW-1185">Reference proteome</keyword>
<dbReference type="GO" id="GO:0007005">
    <property type="term" value="P:mitochondrion organization"/>
    <property type="evidence" value="ECO:0007669"/>
    <property type="project" value="TreeGrafter"/>
</dbReference>
<reference evidence="7 8" key="1">
    <citation type="submission" date="2016-10" db="EMBL/GenBank/DDBJ databases">
        <title>The genome of Paramicrosporidium saccamoebae is the missing link in understanding Cryptomycota and Microsporidia evolution.</title>
        <authorList>
            <person name="Quandt C.A."/>
            <person name="Beaudet D."/>
            <person name="Corsaro D."/>
            <person name="Michel R."/>
            <person name="Corradi N."/>
            <person name="James T."/>
        </authorList>
    </citation>
    <scope>NUCLEOTIDE SEQUENCE [LARGE SCALE GENOMIC DNA]</scope>
    <source>
        <strain evidence="7 8">KSL3</strain>
    </source>
</reference>
<accession>A0A2H9TG42</accession>
<dbReference type="SMART" id="SM00244">
    <property type="entry name" value="PHB"/>
    <property type="match status" value="1"/>
</dbReference>
<evidence type="ECO:0000313" key="7">
    <source>
        <dbReference type="EMBL" id="PJF16754.1"/>
    </source>
</evidence>
<dbReference type="InterPro" id="IPR001107">
    <property type="entry name" value="Band_7"/>
</dbReference>
<keyword evidence="5" id="KW-0472">Membrane</keyword>
<dbReference type="InterPro" id="IPR036013">
    <property type="entry name" value="Band_7/SPFH_dom_sf"/>
</dbReference>
<dbReference type="InterPro" id="IPR000270">
    <property type="entry name" value="PB1_dom"/>
</dbReference>
<dbReference type="AlphaFoldDB" id="A0A2H9TG42"/>
<dbReference type="Pfam" id="PF01145">
    <property type="entry name" value="Band_7"/>
    <property type="match status" value="1"/>
</dbReference>
<dbReference type="GO" id="GO:0000423">
    <property type="term" value="P:mitophagy"/>
    <property type="evidence" value="ECO:0007669"/>
    <property type="project" value="UniProtKB-ARBA"/>
</dbReference>
<dbReference type="OrthoDB" id="275637at2759"/>
<dbReference type="PRINTS" id="PR00679">
    <property type="entry name" value="PROHIBITIN"/>
</dbReference>
<dbReference type="SUPFAM" id="SSF54277">
    <property type="entry name" value="CAD &amp; PB1 domains"/>
    <property type="match status" value="1"/>
</dbReference>
<dbReference type="EMBL" id="MTSL01000208">
    <property type="protein sequence ID" value="PJF16754.1"/>
    <property type="molecule type" value="Genomic_DNA"/>
</dbReference>
<evidence type="ECO:0000259" key="6">
    <source>
        <dbReference type="PROSITE" id="PS51745"/>
    </source>
</evidence>
<evidence type="ECO:0000256" key="3">
    <source>
        <dbReference type="ARBA" id="ARBA00022792"/>
    </source>
</evidence>
<dbReference type="PANTHER" id="PTHR23222:SF1">
    <property type="entry name" value="PROHIBITIN-2"/>
    <property type="match status" value="1"/>
</dbReference>
<dbReference type="PROSITE" id="PS51745">
    <property type="entry name" value="PB1"/>
    <property type="match status" value="1"/>
</dbReference>
<evidence type="ECO:0000256" key="2">
    <source>
        <dbReference type="ARBA" id="ARBA00009658"/>
    </source>
</evidence>
<dbReference type="SUPFAM" id="SSF48452">
    <property type="entry name" value="TPR-like"/>
    <property type="match status" value="1"/>
</dbReference>
<evidence type="ECO:0000256" key="1">
    <source>
        <dbReference type="ARBA" id="ARBA00004273"/>
    </source>
</evidence>
<dbReference type="STRING" id="1246581.A0A2H9TG42"/>
<dbReference type="InterPro" id="IPR000163">
    <property type="entry name" value="Prohibitin"/>
</dbReference>